<dbReference type="EMBL" id="ABID01000002">
    <property type="protein sequence ID" value="EDQ05156.1"/>
    <property type="molecule type" value="Genomic_DNA"/>
</dbReference>
<evidence type="ECO:0000313" key="2">
    <source>
        <dbReference type="Proteomes" id="UP000003257"/>
    </source>
</evidence>
<organism evidence="1 2">
    <name type="scientific">Sulfitobacter indolifex HEL-45</name>
    <dbReference type="NCBI Taxonomy" id="391624"/>
    <lineage>
        <taxon>Bacteria</taxon>
        <taxon>Pseudomonadati</taxon>
        <taxon>Pseudomonadota</taxon>
        <taxon>Alphaproteobacteria</taxon>
        <taxon>Rhodobacterales</taxon>
        <taxon>Roseobacteraceae</taxon>
        <taxon>Sulfitobacter</taxon>
    </lineage>
</organism>
<comment type="caution">
    <text evidence="1">The sequence shown here is derived from an EMBL/GenBank/DDBJ whole genome shotgun (WGS) entry which is preliminary data.</text>
</comment>
<evidence type="ECO:0008006" key="3">
    <source>
        <dbReference type="Google" id="ProtNLM"/>
    </source>
</evidence>
<protein>
    <recommendedName>
        <fullName evidence="3">Cold shock protein</fullName>
    </recommendedName>
</protein>
<dbReference type="Proteomes" id="UP000003257">
    <property type="component" value="Unassembled WGS sequence"/>
</dbReference>
<name>A0ABM9X702_9RHOB</name>
<keyword evidence="2" id="KW-1185">Reference proteome</keyword>
<gene>
    <name evidence="1" type="ORF">OIHEL45_10453</name>
</gene>
<proteinExistence type="predicted"/>
<reference evidence="1 2" key="1">
    <citation type="submission" date="2007-11" db="EMBL/GenBank/DDBJ databases">
        <authorList>
            <person name="Wagner-Dobler I."/>
            <person name="Ferriera S."/>
            <person name="Johnson J."/>
            <person name="Kravitz S."/>
            <person name="Beeson K."/>
            <person name="Sutton G."/>
            <person name="Rogers Y.-H."/>
            <person name="Friedman R."/>
            <person name="Frazier M."/>
            <person name="Venter J.C."/>
        </authorList>
    </citation>
    <scope>NUCLEOTIDE SEQUENCE [LARGE SCALE GENOMIC DNA]</scope>
    <source>
        <strain evidence="1 2">HEL-45</strain>
    </source>
</reference>
<accession>A0ABM9X702</accession>
<evidence type="ECO:0000313" key="1">
    <source>
        <dbReference type="EMBL" id="EDQ05156.1"/>
    </source>
</evidence>
<sequence length="30" mass="3313">MTGLADDQKVSYELTDGREGRQMATELALL</sequence>